<keyword evidence="1" id="KW-0732">Signal</keyword>
<organism evidence="2 3">
    <name type="scientific">Amphibalanus amphitrite</name>
    <name type="common">Striped barnacle</name>
    <name type="synonym">Balanus amphitrite</name>
    <dbReference type="NCBI Taxonomy" id="1232801"/>
    <lineage>
        <taxon>Eukaryota</taxon>
        <taxon>Metazoa</taxon>
        <taxon>Ecdysozoa</taxon>
        <taxon>Arthropoda</taxon>
        <taxon>Crustacea</taxon>
        <taxon>Multicrustacea</taxon>
        <taxon>Cirripedia</taxon>
        <taxon>Thoracica</taxon>
        <taxon>Thoracicalcarea</taxon>
        <taxon>Balanomorpha</taxon>
        <taxon>Balanoidea</taxon>
        <taxon>Balanidae</taxon>
        <taxon>Amphibalaninae</taxon>
        <taxon>Amphibalanus</taxon>
    </lineage>
</organism>
<evidence type="ECO:0008006" key="4">
    <source>
        <dbReference type="Google" id="ProtNLM"/>
    </source>
</evidence>
<sequence length="82" mass="8731">MRLVLLSVAFLAAVAWLQPAEASPPVQCLAIGCICEGCPYGRKCTFCPNLGQSCCVPIGTSQYHLNSACLQAPDCLIQYPGR</sequence>
<dbReference type="AlphaFoldDB" id="A0A6A4VLC9"/>
<protein>
    <recommendedName>
        <fullName evidence="4">Granulins domain-containing protein</fullName>
    </recommendedName>
</protein>
<accession>A0A6A4VLC9</accession>
<keyword evidence="3" id="KW-1185">Reference proteome</keyword>
<dbReference type="PROSITE" id="PS51257">
    <property type="entry name" value="PROKAR_LIPOPROTEIN"/>
    <property type="match status" value="1"/>
</dbReference>
<dbReference type="Proteomes" id="UP000440578">
    <property type="component" value="Unassembled WGS sequence"/>
</dbReference>
<evidence type="ECO:0000256" key="1">
    <source>
        <dbReference type="SAM" id="SignalP"/>
    </source>
</evidence>
<gene>
    <name evidence="2" type="ORF">FJT64_011601</name>
</gene>
<comment type="caution">
    <text evidence="2">The sequence shown here is derived from an EMBL/GenBank/DDBJ whole genome shotgun (WGS) entry which is preliminary data.</text>
</comment>
<dbReference type="EMBL" id="VIIS01001976">
    <property type="protein sequence ID" value="KAF0290161.1"/>
    <property type="molecule type" value="Genomic_DNA"/>
</dbReference>
<feature type="chain" id="PRO_5025368259" description="Granulins domain-containing protein" evidence="1">
    <location>
        <begin position="23"/>
        <end position="82"/>
    </location>
</feature>
<evidence type="ECO:0000313" key="3">
    <source>
        <dbReference type="Proteomes" id="UP000440578"/>
    </source>
</evidence>
<feature type="signal peptide" evidence="1">
    <location>
        <begin position="1"/>
        <end position="22"/>
    </location>
</feature>
<evidence type="ECO:0000313" key="2">
    <source>
        <dbReference type="EMBL" id="KAF0290161.1"/>
    </source>
</evidence>
<proteinExistence type="predicted"/>
<reference evidence="2 3" key="1">
    <citation type="submission" date="2019-07" db="EMBL/GenBank/DDBJ databases">
        <title>Draft genome assembly of a fouling barnacle, Amphibalanus amphitrite (Darwin, 1854): The first reference genome for Thecostraca.</title>
        <authorList>
            <person name="Kim W."/>
        </authorList>
    </citation>
    <scope>NUCLEOTIDE SEQUENCE [LARGE SCALE GENOMIC DNA]</scope>
    <source>
        <strain evidence="2">SNU_AA5</strain>
        <tissue evidence="2">Soma without cirri and trophi</tissue>
    </source>
</reference>
<name>A0A6A4VLC9_AMPAM</name>